<gene>
    <name evidence="3" type="ORF">GLE_4962</name>
</gene>
<dbReference type="Pfam" id="PF20329">
    <property type="entry name" value="DUF6624"/>
    <property type="match status" value="1"/>
</dbReference>
<organism evidence="3 4">
    <name type="scientific">Lysobacter enzymogenes</name>
    <dbReference type="NCBI Taxonomy" id="69"/>
    <lineage>
        <taxon>Bacteria</taxon>
        <taxon>Pseudomonadati</taxon>
        <taxon>Pseudomonadota</taxon>
        <taxon>Gammaproteobacteria</taxon>
        <taxon>Lysobacterales</taxon>
        <taxon>Lysobacteraceae</taxon>
        <taxon>Lysobacter</taxon>
    </lineage>
</organism>
<evidence type="ECO:0000313" key="3">
    <source>
        <dbReference type="EMBL" id="ALN60303.1"/>
    </source>
</evidence>
<dbReference type="InterPro" id="IPR046732">
    <property type="entry name" value="DUF6624"/>
</dbReference>
<reference evidence="3 4" key="1">
    <citation type="submission" date="2015-11" db="EMBL/GenBank/DDBJ databases">
        <title>Genome sequences of Lysobacter enzymogenes strain C3 and Lysobacter antibioticus ATCC 29479.</title>
        <authorList>
            <person name="Kobayashi D.Y."/>
        </authorList>
    </citation>
    <scope>NUCLEOTIDE SEQUENCE [LARGE SCALE GENOMIC DNA]</scope>
    <source>
        <strain evidence="3 4">C3</strain>
    </source>
</reference>
<accession>A0A0S2DPY2</accession>
<proteinExistence type="predicted"/>
<evidence type="ECO:0000256" key="1">
    <source>
        <dbReference type="SAM" id="MobiDB-lite"/>
    </source>
</evidence>
<dbReference type="Pfam" id="PF13575">
    <property type="entry name" value="DUF4135"/>
    <property type="match status" value="1"/>
</dbReference>
<dbReference type="Proteomes" id="UP000061569">
    <property type="component" value="Chromosome"/>
</dbReference>
<dbReference type="PATRIC" id="fig|69.6.peg.4889"/>
<name>A0A0S2DPY2_LYSEN</name>
<dbReference type="EMBL" id="CP013140">
    <property type="protein sequence ID" value="ALN60303.1"/>
    <property type="molecule type" value="Genomic_DNA"/>
</dbReference>
<dbReference type="AlphaFoldDB" id="A0A0S2DPY2"/>
<feature type="region of interest" description="Disordered" evidence="1">
    <location>
        <begin position="1"/>
        <end position="27"/>
    </location>
</feature>
<protein>
    <recommendedName>
        <fullName evidence="2">Lantibiotic biosynthesis protein dehydration domain-containing protein</fullName>
    </recommendedName>
</protein>
<dbReference type="OrthoDB" id="2989458at2"/>
<evidence type="ECO:0000313" key="4">
    <source>
        <dbReference type="Proteomes" id="UP000061569"/>
    </source>
</evidence>
<sequence length="841" mass="92610">MPPRRAMTSARSVPPPSPTRTASRPQRDEAGALLQRWLCALERGGDAWWWPPRARLGAGGLLEPARAWRGAADAARLREWLADPRLRAWRVFLAALERDCAALARRHAARVAPAALALDNGDLHAPVVLQALRHCLAPRRTRLHARLQALRDSHRRFLELFLRRLRRDGEAGALGAHGRSGAAVALWAHPEETHNGRQRVLRVEFERGGALAYKPRPADAEIAFLAARERAGVFAAINALPAAAGPVRLPTLDAFHGAPRARDRGRYLWQEWIEPPPAYRRIRGADRGEHERATVLAPRAAARLWRRAGNLAAACFGFGLVDLGPGNVLAGERDGETVLIPVDLEICLFPVRRLEDTGLVVGERDEGSYAPGLERAGPAQSEGPALVWLREDDRARLRAGEGAAPAGAPIEAGGWRLCANRRPWRRRASRTLVRDRAGAVGYAAYLPGFLRGMFDAWMLLHLNNERVADELRHALRGGCTRVLLRPTADYLAALDAGAFDQGAVEDAASARPFNAAERRQLARGDVPYFFRQLRADAPLLALSPPPQSRLQRVPLRGPRRPPMNPAAELLAGPEFAPLDLCVALRDAVAHALADPAARLPVCGERGDARLGVRLRWWGARDGEAAFDWPAQDRRLVYRWEGESMHLRIEALSASPASDGDAVEDDALDDPTRIAERLLRIDRIDAALRAPWTASGFADAALDAQLRERVGLAMDWLQRVVARHGWPGRALVGADAAAAACRLLQHADGPRAFQDRCLRLVERAARDGDMSLRELAYLTDALRVQRGRKQRFGTKFRRRGAALEPCPIEQPTQVDARRRAMGLEPLADYARRVRSAFEAAPA</sequence>
<dbReference type="STRING" id="69.GLE_4962"/>
<dbReference type="KEGG" id="lez:GLE_4962"/>
<dbReference type="InterPro" id="IPR025410">
    <property type="entry name" value="Lant_dehyd"/>
</dbReference>
<evidence type="ECO:0000259" key="2">
    <source>
        <dbReference type="Pfam" id="PF13575"/>
    </source>
</evidence>
<feature type="domain" description="Lantibiotic biosynthesis protein dehydration" evidence="2">
    <location>
        <begin position="144"/>
        <end position="348"/>
    </location>
</feature>